<gene>
    <name evidence="1" type="ORF">LSAA_12740</name>
</gene>
<evidence type="ECO:0000313" key="2">
    <source>
        <dbReference type="Proteomes" id="UP000675881"/>
    </source>
</evidence>
<proteinExistence type="predicted"/>
<reference evidence="1" key="1">
    <citation type="submission" date="2021-02" db="EMBL/GenBank/DDBJ databases">
        <authorList>
            <person name="Bekaert M."/>
        </authorList>
    </citation>
    <scope>NUCLEOTIDE SEQUENCE</scope>
    <source>
        <strain evidence="1">IoA-00</strain>
    </source>
</reference>
<dbReference type="AlphaFoldDB" id="A0A7R8D1Z4"/>
<keyword evidence="2" id="KW-1185">Reference proteome</keyword>
<accession>A0A7R8D1Z4</accession>
<evidence type="ECO:0000313" key="1">
    <source>
        <dbReference type="EMBL" id="CAF2996258.1"/>
    </source>
</evidence>
<protein>
    <submittedName>
        <fullName evidence="1">(salmon louse) hypothetical protein</fullName>
    </submittedName>
</protein>
<name>A0A7R8D1Z4_LEPSM</name>
<organism evidence="1 2">
    <name type="scientific">Lepeophtheirus salmonis</name>
    <name type="common">Salmon louse</name>
    <name type="synonym">Caligus salmonis</name>
    <dbReference type="NCBI Taxonomy" id="72036"/>
    <lineage>
        <taxon>Eukaryota</taxon>
        <taxon>Metazoa</taxon>
        <taxon>Ecdysozoa</taxon>
        <taxon>Arthropoda</taxon>
        <taxon>Crustacea</taxon>
        <taxon>Multicrustacea</taxon>
        <taxon>Hexanauplia</taxon>
        <taxon>Copepoda</taxon>
        <taxon>Siphonostomatoida</taxon>
        <taxon>Caligidae</taxon>
        <taxon>Lepeophtheirus</taxon>
    </lineage>
</organism>
<dbReference type="EMBL" id="HG994586">
    <property type="protein sequence ID" value="CAF2996258.1"/>
    <property type="molecule type" value="Genomic_DNA"/>
</dbReference>
<sequence>MHNGQGLHTKMARKIKVKKHARIFLIYSSSTQDIIYKHIILSMWLYLRMNLLESRVLKWLSLGISEKNQIWVKTLDLVQNKGQDYFQINILRSPFSYSEDST</sequence>
<dbReference type="Proteomes" id="UP000675881">
    <property type="component" value="Chromosome 7"/>
</dbReference>